<accession>A0A1J5S619</accession>
<protein>
    <submittedName>
        <fullName evidence="3">Putative diguanylate cyclase YcdT</fullName>
        <ecNumber evidence="3">2.7.7.65</ecNumber>
    </submittedName>
</protein>
<sequence>MPRLGSTLDHLAFGAATFGEGQEFRRFQYRFTCAILLFSIIITAFLHLAVQAGLALLDPVYARISQSYLLLSLVHYLILRGRPAGLMGVAASYAALSLGLHGCTLFFNTPDELRIIWFILNLPGVYLVLGQRVGIAVTVISLLFVLAVNGHLAAPYSPSAIFTFILGLSYLSALLHAFTARSISFHHAMVAANRRLAEMAARDPLTGLMNARAYYARCEAALKLAARTGTPFSILFIDLDHFKQVNDRHGHEAGDIVLKSVAAALSRGLRDSDLLGRIGGEEFSALLPDTGQEGAAVLAEKLRQEVEYLMPDIGGTCLRITASIGVASGDGQSGGVAAVQKQADEAMYRAKQAGRNRVTCFALART</sequence>
<dbReference type="NCBIfam" id="TIGR00254">
    <property type="entry name" value="GGDEF"/>
    <property type="match status" value="1"/>
</dbReference>
<dbReference type="Pfam" id="PF00990">
    <property type="entry name" value="GGDEF"/>
    <property type="match status" value="1"/>
</dbReference>
<feature type="transmembrane region" description="Helical" evidence="1">
    <location>
        <begin position="86"/>
        <end position="107"/>
    </location>
</feature>
<keyword evidence="1" id="KW-0472">Membrane</keyword>
<dbReference type="SUPFAM" id="SSF55073">
    <property type="entry name" value="Nucleotide cyclase"/>
    <property type="match status" value="1"/>
</dbReference>
<keyword evidence="1" id="KW-0812">Transmembrane</keyword>
<dbReference type="InterPro" id="IPR050469">
    <property type="entry name" value="Diguanylate_Cyclase"/>
</dbReference>
<keyword evidence="1" id="KW-1133">Transmembrane helix</keyword>
<feature type="transmembrane region" description="Helical" evidence="1">
    <location>
        <begin position="160"/>
        <end position="179"/>
    </location>
</feature>
<dbReference type="GO" id="GO:0005886">
    <property type="term" value="C:plasma membrane"/>
    <property type="evidence" value="ECO:0007669"/>
    <property type="project" value="TreeGrafter"/>
</dbReference>
<name>A0A1J5S619_9ZZZZ</name>
<dbReference type="InterPro" id="IPR043128">
    <property type="entry name" value="Rev_trsase/Diguanyl_cyclase"/>
</dbReference>
<keyword evidence="3" id="KW-0548">Nucleotidyltransferase</keyword>
<dbReference type="InterPro" id="IPR029787">
    <property type="entry name" value="Nucleotide_cyclase"/>
</dbReference>
<dbReference type="GO" id="GO:0052621">
    <property type="term" value="F:diguanylate cyclase activity"/>
    <property type="evidence" value="ECO:0007669"/>
    <property type="project" value="UniProtKB-EC"/>
</dbReference>
<keyword evidence="3" id="KW-0808">Transferase</keyword>
<dbReference type="GO" id="GO:1902201">
    <property type="term" value="P:negative regulation of bacterial-type flagellum-dependent cell motility"/>
    <property type="evidence" value="ECO:0007669"/>
    <property type="project" value="TreeGrafter"/>
</dbReference>
<reference evidence="3" key="1">
    <citation type="submission" date="2016-10" db="EMBL/GenBank/DDBJ databases">
        <title>Sequence of Gallionella enrichment culture.</title>
        <authorList>
            <person name="Poehlein A."/>
            <person name="Muehling M."/>
            <person name="Daniel R."/>
        </authorList>
    </citation>
    <scope>NUCLEOTIDE SEQUENCE</scope>
</reference>
<feature type="transmembrane region" description="Helical" evidence="1">
    <location>
        <begin position="31"/>
        <end position="54"/>
    </location>
</feature>
<dbReference type="GO" id="GO:0043709">
    <property type="term" value="P:cell adhesion involved in single-species biofilm formation"/>
    <property type="evidence" value="ECO:0007669"/>
    <property type="project" value="TreeGrafter"/>
</dbReference>
<dbReference type="PANTHER" id="PTHR45138">
    <property type="entry name" value="REGULATORY COMPONENTS OF SENSORY TRANSDUCTION SYSTEM"/>
    <property type="match status" value="1"/>
</dbReference>
<feature type="transmembrane region" description="Helical" evidence="1">
    <location>
        <begin position="60"/>
        <end position="79"/>
    </location>
</feature>
<dbReference type="EMBL" id="MLJW01000136">
    <property type="protein sequence ID" value="OIQ97235.1"/>
    <property type="molecule type" value="Genomic_DNA"/>
</dbReference>
<dbReference type="AlphaFoldDB" id="A0A1J5S619"/>
<comment type="caution">
    <text evidence="3">The sequence shown here is derived from an EMBL/GenBank/DDBJ whole genome shotgun (WGS) entry which is preliminary data.</text>
</comment>
<evidence type="ECO:0000313" key="3">
    <source>
        <dbReference type="EMBL" id="OIQ97235.1"/>
    </source>
</evidence>
<dbReference type="InterPro" id="IPR000160">
    <property type="entry name" value="GGDEF_dom"/>
</dbReference>
<dbReference type="CDD" id="cd01949">
    <property type="entry name" value="GGDEF"/>
    <property type="match status" value="1"/>
</dbReference>
<proteinExistence type="predicted"/>
<evidence type="ECO:0000256" key="1">
    <source>
        <dbReference type="SAM" id="Phobius"/>
    </source>
</evidence>
<dbReference type="FunFam" id="3.30.70.270:FF:000001">
    <property type="entry name" value="Diguanylate cyclase domain protein"/>
    <property type="match status" value="1"/>
</dbReference>
<dbReference type="PROSITE" id="PS50887">
    <property type="entry name" value="GGDEF"/>
    <property type="match status" value="1"/>
</dbReference>
<evidence type="ECO:0000259" key="2">
    <source>
        <dbReference type="PROSITE" id="PS50887"/>
    </source>
</evidence>
<dbReference type="EC" id="2.7.7.65" evidence="3"/>
<gene>
    <name evidence="3" type="primary">ycdT_3</name>
    <name evidence="3" type="ORF">GALL_207890</name>
</gene>
<dbReference type="PANTHER" id="PTHR45138:SF9">
    <property type="entry name" value="DIGUANYLATE CYCLASE DGCM-RELATED"/>
    <property type="match status" value="1"/>
</dbReference>
<feature type="domain" description="GGDEF" evidence="2">
    <location>
        <begin position="230"/>
        <end position="363"/>
    </location>
</feature>
<feature type="transmembrane region" description="Helical" evidence="1">
    <location>
        <begin position="136"/>
        <end position="154"/>
    </location>
</feature>
<dbReference type="Gene3D" id="3.30.70.270">
    <property type="match status" value="1"/>
</dbReference>
<organism evidence="3">
    <name type="scientific">mine drainage metagenome</name>
    <dbReference type="NCBI Taxonomy" id="410659"/>
    <lineage>
        <taxon>unclassified sequences</taxon>
        <taxon>metagenomes</taxon>
        <taxon>ecological metagenomes</taxon>
    </lineage>
</organism>
<dbReference type="SMART" id="SM00267">
    <property type="entry name" value="GGDEF"/>
    <property type="match status" value="1"/>
</dbReference>